<keyword evidence="5" id="KW-1015">Disulfide bond</keyword>
<comment type="caution">
    <text evidence="8">The sequence shown here is derived from an EMBL/GenBank/DDBJ whole genome shotgun (WGS) entry which is preliminary data.</text>
</comment>
<gene>
    <name evidence="8" type="ORF">NX778_06895</name>
</gene>
<keyword evidence="3 5" id="KW-0378">Hydrolase</keyword>
<organism evidence="8 9">
    <name type="scientific">Massilia terrae</name>
    <dbReference type="NCBI Taxonomy" id="1811224"/>
    <lineage>
        <taxon>Bacteria</taxon>
        <taxon>Pseudomonadati</taxon>
        <taxon>Pseudomonadota</taxon>
        <taxon>Betaproteobacteria</taxon>
        <taxon>Burkholderiales</taxon>
        <taxon>Oxalobacteraceae</taxon>
        <taxon>Telluria group</taxon>
        <taxon>Massilia</taxon>
    </lineage>
</organism>
<dbReference type="InterPro" id="IPR002241">
    <property type="entry name" value="Glyco_hydro_27"/>
</dbReference>
<comment type="similarity">
    <text evidence="1 5">Belongs to the glycosyl hydrolase 27 family.</text>
</comment>
<keyword evidence="2 6" id="KW-0732">Signal</keyword>
<dbReference type="Gene3D" id="2.60.120.1060">
    <property type="entry name" value="NPCBM/NEW2 domain"/>
    <property type="match status" value="1"/>
</dbReference>
<protein>
    <recommendedName>
        <fullName evidence="5">Alpha-galactosidase</fullName>
        <ecNumber evidence="5">3.2.1.22</ecNumber>
    </recommendedName>
    <alternativeName>
        <fullName evidence="5">Melibiase</fullName>
    </alternativeName>
</protein>
<evidence type="ECO:0000256" key="2">
    <source>
        <dbReference type="ARBA" id="ARBA00022729"/>
    </source>
</evidence>
<evidence type="ECO:0000259" key="7">
    <source>
        <dbReference type="SMART" id="SM00776"/>
    </source>
</evidence>
<feature type="chain" id="PRO_5045720842" description="Alpha-galactosidase" evidence="6">
    <location>
        <begin position="20"/>
        <end position="592"/>
    </location>
</feature>
<keyword evidence="4 5" id="KW-0326">Glycosidase</keyword>
<dbReference type="InterPro" id="IPR008979">
    <property type="entry name" value="Galactose-bd-like_sf"/>
</dbReference>
<feature type="signal peptide" evidence="6">
    <location>
        <begin position="1"/>
        <end position="19"/>
    </location>
</feature>
<evidence type="ECO:0000256" key="1">
    <source>
        <dbReference type="ARBA" id="ARBA00009743"/>
    </source>
</evidence>
<dbReference type="InterPro" id="IPR013222">
    <property type="entry name" value="Glyco_hyd_98_carb-bd"/>
</dbReference>
<dbReference type="SUPFAM" id="SSF51445">
    <property type="entry name" value="(Trans)glycosidases"/>
    <property type="match status" value="1"/>
</dbReference>
<comment type="catalytic activity">
    <reaction evidence="5">
        <text>Hydrolysis of terminal, non-reducing alpha-D-galactose residues in alpha-D-galactosides, including galactose oligosaccharides, galactomannans and galactolipids.</text>
        <dbReference type="EC" id="3.2.1.22"/>
    </reaction>
</comment>
<accession>A0ABT2CV07</accession>
<evidence type="ECO:0000313" key="8">
    <source>
        <dbReference type="EMBL" id="MCS0657789.1"/>
    </source>
</evidence>
<dbReference type="Gene3D" id="3.20.20.70">
    <property type="entry name" value="Aldolase class I"/>
    <property type="match status" value="1"/>
</dbReference>
<reference evidence="8 9" key="1">
    <citation type="submission" date="2022-08" db="EMBL/GenBank/DDBJ databases">
        <title>Reclassification of Massilia species as members of the genera Telluria, Duganella, Pseudoduganella, Mokoshia gen. nov. and Zemynaea gen. nov. using orthogonal and non-orthogonal genome-based approaches.</title>
        <authorList>
            <person name="Bowman J.P."/>
        </authorList>
    </citation>
    <scope>NUCLEOTIDE SEQUENCE [LARGE SCALE GENOMIC DNA]</scope>
    <source>
        <strain evidence="8 9">JCM 31606</strain>
    </source>
</reference>
<feature type="domain" description="Glycosyl hydrolase family 98 putative carbohydrate-binding module" evidence="7">
    <location>
        <begin position="453"/>
        <end position="592"/>
    </location>
</feature>
<keyword evidence="9" id="KW-1185">Reference proteome</keyword>
<evidence type="ECO:0000256" key="6">
    <source>
        <dbReference type="SAM" id="SignalP"/>
    </source>
</evidence>
<dbReference type="PROSITE" id="PS51257">
    <property type="entry name" value="PROKAR_LIPOPROTEIN"/>
    <property type="match status" value="1"/>
</dbReference>
<dbReference type="PANTHER" id="PTHR11452">
    <property type="entry name" value="ALPHA-GALACTOSIDASE/ALPHA-N-ACETYLGALACTOSAMINIDASE"/>
    <property type="match status" value="1"/>
</dbReference>
<name>A0ABT2CV07_9BURK</name>
<dbReference type="InterPro" id="IPR041233">
    <property type="entry name" value="Melibiase_C"/>
</dbReference>
<dbReference type="Pfam" id="PF08305">
    <property type="entry name" value="NPCBM"/>
    <property type="match status" value="1"/>
</dbReference>
<dbReference type="InterPro" id="IPR038637">
    <property type="entry name" value="NPCBM_sf"/>
</dbReference>
<dbReference type="SUPFAM" id="SSF49785">
    <property type="entry name" value="Galactose-binding domain-like"/>
    <property type="match status" value="1"/>
</dbReference>
<evidence type="ECO:0000313" key="9">
    <source>
        <dbReference type="Proteomes" id="UP001204621"/>
    </source>
</evidence>
<dbReference type="SUPFAM" id="SSF51011">
    <property type="entry name" value="Glycosyl hydrolase domain"/>
    <property type="match status" value="1"/>
</dbReference>
<dbReference type="Gene3D" id="2.60.40.1180">
    <property type="entry name" value="Golgi alpha-mannosidase II"/>
    <property type="match status" value="1"/>
</dbReference>
<dbReference type="Pfam" id="PF17801">
    <property type="entry name" value="Melibiase_C"/>
    <property type="match status" value="1"/>
</dbReference>
<dbReference type="EC" id="3.2.1.22" evidence="5"/>
<dbReference type="EMBL" id="JANUGU010000001">
    <property type="protein sequence ID" value="MCS0657789.1"/>
    <property type="molecule type" value="Genomic_DNA"/>
</dbReference>
<sequence length="592" mass="63912">MHIRQITLVTLMATSSACAQPTGATALTPPMGWNPWNAFHTEVSESKILAVAEKLKQSGLADAGYVYVNMDDGWWLRRRADGGIDVRTSMFPSADLGNGKTSMRPWVDRLHAMGLMAGIYTDIGRNSCSQAWEAKSPNLPVGSQTEREIGTYGYQQQDMRLLLGDWNFDYVKIDACGLADYGSDKRFVGDGSYRAFEPIMIRNHPERGDSKEVEALYARLKRALVEARPLGDYVLSICTWGEAYVNDWGGHYGNLWRTSADIRASWSSMLQNFDSAASRPLYAGPGHWNDPDMLEIGLGDFDASHPVEARAHMSLWAIISAPLILGADLSTAPQSVFDIVGNREVIAINQDPARNQGVTIARDGDTQVIAKTLAQPGRKAVALVNRGKSPRTVSVSLARLNLASATVRDVWTGKESTVDKGVISVDLAPHETALLTVQGKPRRGEVAYLGEMPARVQVLADGSDALPAALRKAWVPVQADAAPSGEVLVLDGRRIENGIGALANSRIAVRLDGAFRRFRATAGAMDTPALGEKPATTTWRVYGDGKLLFERTVAVTTSIDVPVAGVKTLELAALSTTGAAGVVAWGQAELAR</sequence>
<dbReference type="InterPro" id="IPR013780">
    <property type="entry name" value="Glyco_hydro_b"/>
</dbReference>
<dbReference type="CDD" id="cd14792">
    <property type="entry name" value="GH27"/>
    <property type="match status" value="1"/>
</dbReference>
<dbReference type="PRINTS" id="PR00740">
    <property type="entry name" value="GLHYDRLASE27"/>
</dbReference>
<evidence type="ECO:0000256" key="5">
    <source>
        <dbReference type="RuleBase" id="RU361168"/>
    </source>
</evidence>
<dbReference type="Pfam" id="PF16499">
    <property type="entry name" value="Melibiase_2"/>
    <property type="match status" value="2"/>
</dbReference>
<proteinExistence type="inferred from homology"/>
<dbReference type="Proteomes" id="UP001204621">
    <property type="component" value="Unassembled WGS sequence"/>
</dbReference>
<evidence type="ECO:0000256" key="4">
    <source>
        <dbReference type="ARBA" id="ARBA00023295"/>
    </source>
</evidence>
<dbReference type="SMART" id="SM00776">
    <property type="entry name" value="NPCBM"/>
    <property type="match status" value="1"/>
</dbReference>
<evidence type="ECO:0000256" key="3">
    <source>
        <dbReference type="ARBA" id="ARBA00022801"/>
    </source>
</evidence>
<dbReference type="InterPro" id="IPR013785">
    <property type="entry name" value="Aldolase_TIM"/>
</dbReference>
<dbReference type="InterPro" id="IPR017853">
    <property type="entry name" value="GH"/>
</dbReference>
<dbReference type="PANTHER" id="PTHR11452:SF80">
    <property type="entry name" value="ALPHA-GALACTOSIDASE 1"/>
    <property type="match status" value="1"/>
</dbReference>
<dbReference type="RefSeq" id="WP_258810931.1">
    <property type="nucleotide sequence ID" value="NZ_JANUGU010000001.1"/>
</dbReference>